<accession>A0AA48KTC2</accession>
<organism evidence="1 2">
    <name type="scientific">Planctobacterium marinum</name>
    <dbReference type="NCBI Taxonomy" id="1631968"/>
    <lineage>
        <taxon>Bacteria</taxon>
        <taxon>Pseudomonadati</taxon>
        <taxon>Pseudomonadota</taxon>
        <taxon>Gammaproteobacteria</taxon>
        <taxon>Alteromonadales</taxon>
        <taxon>Alteromonadaceae</taxon>
        <taxon>Planctobacterium</taxon>
    </lineage>
</organism>
<evidence type="ECO:0000313" key="2">
    <source>
        <dbReference type="Proteomes" id="UP001333710"/>
    </source>
</evidence>
<sequence>MQNNGNLKSLQEKLRHLMGTLQQKPGDMGDVRRLTKQLQQVVSDVDQLKQRLSADN</sequence>
<reference evidence="1" key="1">
    <citation type="submission" date="2023-01" db="EMBL/GenBank/DDBJ databases">
        <title>Complete genome sequence of Planctobacterium marinum strain Dej080120_11.</title>
        <authorList>
            <person name="Ueki S."/>
            <person name="Maruyama F."/>
        </authorList>
    </citation>
    <scope>NUCLEOTIDE SEQUENCE</scope>
    <source>
        <strain evidence="1">Dej080120_11</strain>
    </source>
</reference>
<keyword evidence="2" id="KW-1185">Reference proteome</keyword>
<evidence type="ECO:0000313" key="1">
    <source>
        <dbReference type="EMBL" id="BDX05240.1"/>
    </source>
</evidence>
<dbReference type="KEGG" id="pmaw:MACH26_07610"/>
<protein>
    <submittedName>
        <fullName evidence="1">Uncharacterized protein</fullName>
    </submittedName>
</protein>
<dbReference type="Proteomes" id="UP001333710">
    <property type="component" value="Chromosome"/>
</dbReference>
<dbReference type="EMBL" id="AP027272">
    <property type="protein sequence ID" value="BDX05240.1"/>
    <property type="molecule type" value="Genomic_DNA"/>
</dbReference>
<dbReference type="AlphaFoldDB" id="A0AA48KTC2"/>
<dbReference type="RefSeq" id="WP_338291208.1">
    <property type="nucleotide sequence ID" value="NZ_AP027272.1"/>
</dbReference>
<gene>
    <name evidence="1" type="ORF">MACH26_07610</name>
</gene>
<name>A0AA48KTC2_9ALTE</name>
<proteinExistence type="predicted"/>